<dbReference type="Proteomes" id="UP000240481">
    <property type="component" value="Unassembled WGS sequence"/>
</dbReference>
<dbReference type="Pfam" id="PF07859">
    <property type="entry name" value="Abhydrolase_3"/>
    <property type="match status" value="1"/>
</dbReference>
<dbReference type="InterPro" id="IPR029058">
    <property type="entry name" value="AB_hydrolase_fold"/>
</dbReference>
<organism evidence="3 4">
    <name type="scientific">Photobacterium swingsii</name>
    <dbReference type="NCBI Taxonomy" id="680026"/>
    <lineage>
        <taxon>Bacteria</taxon>
        <taxon>Pseudomonadati</taxon>
        <taxon>Pseudomonadota</taxon>
        <taxon>Gammaproteobacteria</taxon>
        <taxon>Vibrionales</taxon>
        <taxon>Vibrionaceae</taxon>
        <taxon>Photobacterium</taxon>
    </lineage>
</organism>
<reference evidence="3 4" key="1">
    <citation type="submission" date="2018-01" db="EMBL/GenBank/DDBJ databases">
        <title>Whole genome sequencing of Histamine producing bacteria.</title>
        <authorList>
            <person name="Butler K."/>
        </authorList>
    </citation>
    <scope>NUCLEOTIDE SEQUENCE [LARGE SCALE GENOMIC DNA]</scope>
    <source>
        <strain evidence="3 4">DSM 24669</strain>
    </source>
</reference>
<dbReference type="PANTHER" id="PTHR48081:SF8">
    <property type="entry name" value="ALPHA_BETA HYDROLASE FOLD-3 DOMAIN-CONTAINING PROTEIN-RELATED"/>
    <property type="match status" value="1"/>
</dbReference>
<keyword evidence="4" id="KW-1185">Reference proteome</keyword>
<protein>
    <submittedName>
        <fullName evidence="3">Alpha/beta hydrolase</fullName>
    </submittedName>
</protein>
<comment type="caution">
    <text evidence="3">The sequence shown here is derived from an EMBL/GenBank/DDBJ whole genome shotgun (WGS) entry which is preliminary data.</text>
</comment>
<accession>A0A2T3P9H2</accession>
<dbReference type="STRING" id="680026.AB733_03730"/>
<dbReference type="InterPro" id="IPR050300">
    <property type="entry name" value="GDXG_lipolytic_enzyme"/>
</dbReference>
<evidence type="ECO:0000259" key="2">
    <source>
        <dbReference type="Pfam" id="PF07859"/>
    </source>
</evidence>
<proteinExistence type="predicted"/>
<evidence type="ECO:0000313" key="3">
    <source>
        <dbReference type="EMBL" id="PSW25507.1"/>
    </source>
</evidence>
<gene>
    <name evidence="3" type="ORF">C9I94_07645</name>
</gene>
<dbReference type="OrthoDB" id="9806180at2"/>
<dbReference type="GO" id="GO:0016787">
    <property type="term" value="F:hydrolase activity"/>
    <property type="evidence" value="ECO:0007669"/>
    <property type="project" value="UniProtKB-KW"/>
</dbReference>
<name>A0A2T3P9H2_9GAMM</name>
<sequence length="318" mass="35713">MPMASHLRNWLNAIHQQAPSSPLSPQRVRDGLAALTKQHTSACIDMAAIVDTHIADSAIGCRIYQPYKQNRLREQSIKNSKWQKDEKLPVLLLLHGGGHLCGSIDVYDTISRQLAHHCQAIVVTIDYRLAPEYPYPAGLDDAYHSLLHIHDTLATVGIKHSDSLLLVGDSAGAAMAATLAQQLQYKDNPMINRLVLIYPSLDYTLSAPSLDLHGQGYLLETKKIEWYFDQYFTEQDDRHSASPLFGTLTQAHPKTLVLSAQYCPIKDDGRRYYHRLLAHNIEAIYLEQPNTIHAFLNLPDLMPEANTHSYLAISKFLA</sequence>
<feature type="domain" description="Alpha/beta hydrolase fold-3" evidence="2">
    <location>
        <begin position="92"/>
        <end position="296"/>
    </location>
</feature>
<keyword evidence="1 3" id="KW-0378">Hydrolase</keyword>
<dbReference type="AlphaFoldDB" id="A0A2T3P9H2"/>
<dbReference type="PANTHER" id="PTHR48081">
    <property type="entry name" value="AB HYDROLASE SUPERFAMILY PROTEIN C4A8.06C"/>
    <property type="match status" value="1"/>
</dbReference>
<evidence type="ECO:0000313" key="4">
    <source>
        <dbReference type="Proteomes" id="UP000240481"/>
    </source>
</evidence>
<dbReference type="RefSeq" id="WP_048897542.1">
    <property type="nucleotide sequence ID" value="NZ_AP024853.1"/>
</dbReference>
<dbReference type="InterPro" id="IPR013094">
    <property type="entry name" value="AB_hydrolase_3"/>
</dbReference>
<evidence type="ECO:0000256" key="1">
    <source>
        <dbReference type="ARBA" id="ARBA00022801"/>
    </source>
</evidence>
<dbReference type="SUPFAM" id="SSF53474">
    <property type="entry name" value="alpha/beta-Hydrolases"/>
    <property type="match status" value="1"/>
</dbReference>
<dbReference type="EMBL" id="PYLZ01000003">
    <property type="protein sequence ID" value="PSW25507.1"/>
    <property type="molecule type" value="Genomic_DNA"/>
</dbReference>
<dbReference type="Gene3D" id="3.40.50.1820">
    <property type="entry name" value="alpha/beta hydrolase"/>
    <property type="match status" value="1"/>
</dbReference>